<evidence type="ECO:0000256" key="3">
    <source>
        <dbReference type="ARBA" id="ARBA00022989"/>
    </source>
</evidence>
<sequence>MSRSSTMESRPFDAALALGSHASSEESLTPKGVHPREWGRTPAAAHLHQELGVSPVVATCMFVSTYLIGQTIGGAVFPPFSESFGRKNLYVISTGFYSLFCILVGRVPTIAGIVIGRFSSGFLSAIPTVIATGSIEDLWDTNERVWWVFWWALLANLGLLAGPVFGELIIEYADWTWVFYTAAVVTGFVAILFLTIRESRPSVALAKMDNSHSKGSKWHIPVSYEKFDLSRPIRLLFTEPIVFLVATISAIAFGLIYLFTEVLPLVYKEFGFIDGWQNLPFLALVIGMLLSILTRFYDARVLATAEKPISPESKFTGYLIGAPALAIGLWVFAWTIPPRVSVHWIVPTLALVPVGYAVNEFDHVLAGYLSDCYDTYTASSFAALALTRSLFCASFPLFGRTLFEALDFNVASTLFAALATVLCIVPPMLTLIHIDIHMYNQNTMYRELRPKWDTSGPLGANTEAERLVSALPSNARQCPPPETACLASKPTAKSSRSAAGGVPGVSEHFAGGPLEPSY</sequence>
<feature type="transmembrane region" description="Helical" evidence="6">
    <location>
        <begin position="177"/>
        <end position="196"/>
    </location>
</feature>
<evidence type="ECO:0000256" key="4">
    <source>
        <dbReference type="ARBA" id="ARBA00023136"/>
    </source>
</evidence>
<feature type="transmembrane region" description="Helical" evidence="6">
    <location>
        <begin position="380"/>
        <end position="398"/>
    </location>
</feature>
<evidence type="ECO:0000313" key="8">
    <source>
        <dbReference type="EMBL" id="POS79361.1"/>
    </source>
</evidence>
<gene>
    <name evidence="8" type="ORF">DHEL01_v202246</name>
</gene>
<comment type="subcellular location">
    <subcellularLocation>
        <location evidence="1">Membrane</location>
        <topology evidence="1">Multi-pass membrane protein</topology>
    </subcellularLocation>
</comment>
<feature type="domain" description="Major facilitator superfamily (MFS) profile" evidence="7">
    <location>
        <begin position="1"/>
        <end position="437"/>
    </location>
</feature>
<dbReference type="Pfam" id="PF07690">
    <property type="entry name" value="MFS_1"/>
    <property type="match status" value="1"/>
</dbReference>
<feature type="transmembrane region" description="Helical" evidence="6">
    <location>
        <begin position="279"/>
        <end position="297"/>
    </location>
</feature>
<evidence type="ECO:0000256" key="2">
    <source>
        <dbReference type="ARBA" id="ARBA00022692"/>
    </source>
</evidence>
<dbReference type="Proteomes" id="UP000094444">
    <property type="component" value="Unassembled WGS sequence"/>
</dbReference>
<keyword evidence="3 6" id="KW-1133">Transmembrane helix</keyword>
<dbReference type="Gene3D" id="1.20.1250.20">
    <property type="entry name" value="MFS general substrate transporter like domains"/>
    <property type="match status" value="1"/>
</dbReference>
<evidence type="ECO:0000256" key="5">
    <source>
        <dbReference type="SAM" id="MobiDB-lite"/>
    </source>
</evidence>
<dbReference type="PANTHER" id="PTHR23502">
    <property type="entry name" value="MAJOR FACILITATOR SUPERFAMILY"/>
    <property type="match status" value="1"/>
</dbReference>
<dbReference type="InterPro" id="IPR011701">
    <property type="entry name" value="MFS"/>
</dbReference>
<comment type="caution">
    <text evidence="8">The sequence shown here is derived from an EMBL/GenBank/DDBJ whole genome shotgun (WGS) entry which is preliminary data.</text>
</comment>
<keyword evidence="4 6" id="KW-0472">Membrane</keyword>
<name>A0A2P5IA31_DIAHE</name>
<organism evidence="8 9">
    <name type="scientific">Diaporthe helianthi</name>
    <dbReference type="NCBI Taxonomy" id="158607"/>
    <lineage>
        <taxon>Eukaryota</taxon>
        <taxon>Fungi</taxon>
        <taxon>Dikarya</taxon>
        <taxon>Ascomycota</taxon>
        <taxon>Pezizomycotina</taxon>
        <taxon>Sordariomycetes</taxon>
        <taxon>Sordariomycetidae</taxon>
        <taxon>Diaporthales</taxon>
        <taxon>Diaporthaceae</taxon>
        <taxon>Diaporthe</taxon>
    </lineage>
</organism>
<feature type="region of interest" description="Disordered" evidence="5">
    <location>
        <begin position="480"/>
        <end position="518"/>
    </location>
</feature>
<dbReference type="PROSITE" id="PS50850">
    <property type="entry name" value="MFS"/>
    <property type="match status" value="1"/>
</dbReference>
<dbReference type="EMBL" id="MAVT02000119">
    <property type="protein sequence ID" value="POS79361.1"/>
    <property type="molecule type" value="Genomic_DNA"/>
</dbReference>
<dbReference type="GO" id="GO:0016020">
    <property type="term" value="C:membrane"/>
    <property type="evidence" value="ECO:0007669"/>
    <property type="project" value="UniProtKB-SubCell"/>
</dbReference>
<dbReference type="PANTHER" id="PTHR23502:SF157">
    <property type="entry name" value="MAJOR FACILITATOR SUPERFAMILY (MFS) PROFILE DOMAIN-CONTAINING PROTEIN-RELATED"/>
    <property type="match status" value="1"/>
</dbReference>
<dbReference type="STRING" id="158607.A0A2P5IA31"/>
<feature type="transmembrane region" description="Helical" evidence="6">
    <location>
        <begin position="89"/>
        <end position="107"/>
    </location>
</feature>
<feature type="transmembrane region" description="Helical" evidence="6">
    <location>
        <begin position="113"/>
        <end position="133"/>
    </location>
</feature>
<feature type="transmembrane region" description="Helical" evidence="6">
    <location>
        <begin position="145"/>
        <end position="165"/>
    </location>
</feature>
<feature type="transmembrane region" description="Helical" evidence="6">
    <location>
        <begin position="318"/>
        <end position="336"/>
    </location>
</feature>
<dbReference type="AlphaFoldDB" id="A0A2P5IA31"/>
<evidence type="ECO:0000256" key="6">
    <source>
        <dbReference type="SAM" id="Phobius"/>
    </source>
</evidence>
<keyword evidence="2 6" id="KW-0812">Transmembrane</keyword>
<feature type="transmembrane region" description="Helical" evidence="6">
    <location>
        <begin position="241"/>
        <end position="259"/>
    </location>
</feature>
<dbReference type="InterPro" id="IPR036259">
    <property type="entry name" value="MFS_trans_sf"/>
</dbReference>
<feature type="transmembrane region" description="Helical" evidence="6">
    <location>
        <begin position="56"/>
        <end position="77"/>
    </location>
</feature>
<dbReference type="OrthoDB" id="5410178at2759"/>
<feature type="transmembrane region" description="Helical" evidence="6">
    <location>
        <begin position="342"/>
        <end position="359"/>
    </location>
</feature>
<keyword evidence="9" id="KW-1185">Reference proteome</keyword>
<accession>A0A2P5IA31</accession>
<dbReference type="SUPFAM" id="SSF103473">
    <property type="entry name" value="MFS general substrate transporter"/>
    <property type="match status" value="1"/>
</dbReference>
<reference evidence="8" key="1">
    <citation type="submission" date="2017-09" db="EMBL/GenBank/DDBJ databases">
        <title>Polyketide synthases of a Diaporthe helianthi virulent isolate.</title>
        <authorList>
            <person name="Baroncelli R."/>
        </authorList>
    </citation>
    <scope>NUCLEOTIDE SEQUENCE [LARGE SCALE GENOMIC DNA]</scope>
    <source>
        <strain evidence="8">7/96</strain>
    </source>
</reference>
<evidence type="ECO:0000256" key="1">
    <source>
        <dbReference type="ARBA" id="ARBA00004141"/>
    </source>
</evidence>
<feature type="transmembrane region" description="Helical" evidence="6">
    <location>
        <begin position="410"/>
        <end position="434"/>
    </location>
</feature>
<dbReference type="InterPro" id="IPR020846">
    <property type="entry name" value="MFS_dom"/>
</dbReference>
<dbReference type="GO" id="GO:0022857">
    <property type="term" value="F:transmembrane transporter activity"/>
    <property type="evidence" value="ECO:0007669"/>
    <property type="project" value="InterPro"/>
</dbReference>
<evidence type="ECO:0000259" key="7">
    <source>
        <dbReference type="PROSITE" id="PS50850"/>
    </source>
</evidence>
<protein>
    <submittedName>
        <fullName evidence="8">Fluconazole resistance protein 1</fullName>
    </submittedName>
</protein>
<proteinExistence type="predicted"/>
<dbReference type="InParanoid" id="A0A2P5IA31"/>
<evidence type="ECO:0000313" key="9">
    <source>
        <dbReference type="Proteomes" id="UP000094444"/>
    </source>
</evidence>